<dbReference type="GO" id="GO:0016787">
    <property type="term" value="F:hydrolase activity"/>
    <property type="evidence" value="ECO:0007669"/>
    <property type="project" value="UniProtKB-KW"/>
</dbReference>
<evidence type="ECO:0000313" key="6">
    <source>
        <dbReference type="Proteomes" id="UP000183812"/>
    </source>
</evidence>
<evidence type="ECO:0000256" key="2">
    <source>
        <dbReference type="ARBA" id="ARBA00022801"/>
    </source>
</evidence>
<keyword evidence="3" id="KW-0067">ATP-binding</keyword>
<accession>A0A1G7JF77</accession>
<dbReference type="InterPro" id="IPR052708">
    <property type="entry name" value="PxpC"/>
</dbReference>
<proteinExistence type="predicted"/>
<dbReference type="SMART" id="SM00797">
    <property type="entry name" value="AHS2"/>
    <property type="match status" value="1"/>
</dbReference>
<keyword evidence="2" id="KW-0378">Hydrolase</keyword>
<dbReference type="InterPro" id="IPR003778">
    <property type="entry name" value="CT_A_B"/>
</dbReference>
<dbReference type="Proteomes" id="UP000183812">
    <property type="component" value="Unassembled WGS sequence"/>
</dbReference>
<dbReference type="EMBL" id="FNAY01000008">
    <property type="protein sequence ID" value="SDF23525.1"/>
    <property type="molecule type" value="Genomic_DNA"/>
</dbReference>
<feature type="domain" description="Carboxyltransferase" evidence="4">
    <location>
        <begin position="26"/>
        <end position="299"/>
    </location>
</feature>
<evidence type="ECO:0000256" key="3">
    <source>
        <dbReference type="ARBA" id="ARBA00022840"/>
    </source>
</evidence>
<reference evidence="5 6" key="1">
    <citation type="submission" date="2016-10" db="EMBL/GenBank/DDBJ databases">
        <authorList>
            <person name="de Groot N.N."/>
        </authorList>
    </citation>
    <scope>NUCLEOTIDE SEQUENCE [LARGE SCALE GENOMIC DNA]</scope>
    <source>
        <strain evidence="6">DSM 938 / 37b4</strain>
    </source>
</reference>
<evidence type="ECO:0000256" key="1">
    <source>
        <dbReference type="ARBA" id="ARBA00022741"/>
    </source>
</evidence>
<dbReference type="GO" id="GO:0005524">
    <property type="term" value="F:ATP binding"/>
    <property type="evidence" value="ECO:0007669"/>
    <property type="project" value="UniProtKB-KW"/>
</dbReference>
<dbReference type="Gene3D" id="2.40.100.10">
    <property type="entry name" value="Cyclophilin-like"/>
    <property type="match status" value="1"/>
</dbReference>
<evidence type="ECO:0000259" key="4">
    <source>
        <dbReference type="SMART" id="SM00797"/>
    </source>
</evidence>
<dbReference type="PANTHER" id="PTHR43309:SF3">
    <property type="entry name" value="5-OXOPROLINASE SUBUNIT C"/>
    <property type="match status" value="1"/>
</dbReference>
<dbReference type="OrthoDB" id="9768696at2"/>
<sequence>MTGYLEVISAGPGISVQDLGRPGYTALGLSTGGAADRRALWEAAALLGQSGPQAALELPLTGGRFRVTAPSRIALTGAPMQASRDGKPLIWNASHPLAPGECLDLRPGESGVYGYLSLAGGLLTPETLGARATLAAAGLGTVVHAGLRLPFGADPAPDAAPQHLPLEDRFTGGALRVIAGPQTALFDAETRTRAFATRFRAGPASRQGLALLQDGAAFATETSGLLSDFIGPGDIQMTGTGQAVVLLADCQTIGGYPRLGTVIPLDLPRAAQARPGTALRLVEIPLDAAETASPPEALWLAQIRRLLRPLTRDPRDIADLLAYQLISGMIRGDEEDA</sequence>
<gene>
    <name evidence="5" type="ORF">SAMN04244550_01914</name>
</gene>
<dbReference type="RefSeq" id="WP_074553846.1">
    <property type="nucleotide sequence ID" value="NZ_CP119563.1"/>
</dbReference>
<evidence type="ECO:0000313" key="5">
    <source>
        <dbReference type="EMBL" id="SDF23525.1"/>
    </source>
</evidence>
<name>A0A1G7JF77_RHOCA</name>
<dbReference type="InterPro" id="IPR029000">
    <property type="entry name" value="Cyclophilin-like_dom_sf"/>
</dbReference>
<dbReference type="Pfam" id="PF02626">
    <property type="entry name" value="CT_A_B"/>
    <property type="match status" value="1"/>
</dbReference>
<dbReference type="PANTHER" id="PTHR43309">
    <property type="entry name" value="5-OXOPROLINASE SUBUNIT C"/>
    <property type="match status" value="1"/>
</dbReference>
<dbReference type="AlphaFoldDB" id="A0A1G7JF77"/>
<protein>
    <submittedName>
        <fullName evidence="5">Biotin-dependent carboxylase uncharacterized domain-containing protein</fullName>
    </submittedName>
</protein>
<keyword evidence="1" id="KW-0547">Nucleotide-binding</keyword>
<organism evidence="5 6">
    <name type="scientific">Rhodobacter capsulatus</name>
    <name type="common">Rhodopseudomonas capsulata</name>
    <dbReference type="NCBI Taxonomy" id="1061"/>
    <lineage>
        <taxon>Bacteria</taxon>
        <taxon>Pseudomonadati</taxon>
        <taxon>Pseudomonadota</taxon>
        <taxon>Alphaproteobacteria</taxon>
        <taxon>Rhodobacterales</taxon>
        <taxon>Rhodobacter group</taxon>
        <taxon>Rhodobacter</taxon>
    </lineage>
</organism>